<dbReference type="HOGENOM" id="CLU_003041_21_3_0"/>
<evidence type="ECO:0000259" key="7">
    <source>
        <dbReference type="PROSITE" id="PS51192"/>
    </source>
</evidence>
<dbReference type="GO" id="GO:0003724">
    <property type="term" value="F:RNA helicase activity"/>
    <property type="evidence" value="ECO:0007669"/>
    <property type="project" value="TreeGrafter"/>
</dbReference>
<dbReference type="SMART" id="SM00490">
    <property type="entry name" value="HELICc"/>
    <property type="match status" value="1"/>
</dbReference>
<dbReference type="InterPro" id="IPR050079">
    <property type="entry name" value="DEAD_box_RNA_helicase"/>
</dbReference>
<name>G7V797_THELD</name>
<keyword evidence="2" id="KW-0378">Hydrolase</keyword>
<feature type="region of interest" description="Disordered" evidence="6">
    <location>
        <begin position="543"/>
        <end position="572"/>
    </location>
</feature>
<dbReference type="PANTHER" id="PTHR47959">
    <property type="entry name" value="ATP-DEPENDENT RNA HELICASE RHLE-RELATED"/>
    <property type="match status" value="1"/>
</dbReference>
<evidence type="ECO:0000313" key="9">
    <source>
        <dbReference type="EMBL" id="AER67213.1"/>
    </source>
</evidence>
<dbReference type="InterPro" id="IPR011545">
    <property type="entry name" value="DEAD/DEAH_box_helicase_dom"/>
</dbReference>
<gene>
    <name evidence="9" type="ordered locus">Tlie_1489</name>
</gene>
<proteinExistence type="inferred from homology"/>
<dbReference type="GO" id="GO:0016787">
    <property type="term" value="F:hydrolase activity"/>
    <property type="evidence" value="ECO:0007669"/>
    <property type="project" value="UniProtKB-KW"/>
</dbReference>
<accession>G7V797</accession>
<dbReference type="InterPro" id="IPR001650">
    <property type="entry name" value="Helicase_C-like"/>
</dbReference>
<evidence type="ECO:0000256" key="5">
    <source>
        <dbReference type="ARBA" id="ARBA00038437"/>
    </source>
</evidence>
<dbReference type="PANTHER" id="PTHR47959:SF1">
    <property type="entry name" value="ATP-DEPENDENT RNA HELICASE DBPA"/>
    <property type="match status" value="1"/>
</dbReference>
<keyword evidence="3 9" id="KW-0347">Helicase</keyword>
<reference evidence="10" key="1">
    <citation type="submission" date="2011-10" db="EMBL/GenBank/DDBJ databases">
        <title>The complete genome of chromosome of Thermovirga lienii DSM 17291.</title>
        <authorList>
            <consortium name="US DOE Joint Genome Institute (JGI-PGF)"/>
            <person name="Lucas S."/>
            <person name="Copeland A."/>
            <person name="Lapidus A."/>
            <person name="Glavina del Rio T."/>
            <person name="Dalin E."/>
            <person name="Tice H."/>
            <person name="Bruce D."/>
            <person name="Goodwin L."/>
            <person name="Pitluck S."/>
            <person name="Peters L."/>
            <person name="Mikhailova N."/>
            <person name="Saunders E."/>
            <person name="Kyrpides N."/>
            <person name="Mavromatis K."/>
            <person name="Ivanova N."/>
            <person name="Last F.I."/>
            <person name="Brettin T."/>
            <person name="Detter J.C."/>
            <person name="Han C."/>
            <person name="Larimer F."/>
            <person name="Land M."/>
            <person name="Hauser L."/>
            <person name="Markowitz V."/>
            <person name="Cheng J.-F."/>
            <person name="Hugenholtz P."/>
            <person name="Woyke T."/>
            <person name="Wu D."/>
            <person name="Spring S."/>
            <person name="Schroeder M."/>
            <person name="Brambilla E.-M."/>
            <person name="Klenk H.-P."/>
            <person name="Eisen J.A."/>
        </authorList>
    </citation>
    <scope>NUCLEOTIDE SEQUENCE [LARGE SCALE GENOMIC DNA]</scope>
    <source>
        <strain evidence="10">ATCC BAA-1197 / DSM 17291 / Cas60314</strain>
    </source>
</reference>
<dbReference type="PROSITE" id="PS51194">
    <property type="entry name" value="HELICASE_CTER"/>
    <property type="match status" value="1"/>
</dbReference>
<dbReference type="eggNOG" id="COG0513">
    <property type="taxonomic scope" value="Bacteria"/>
</dbReference>
<feature type="domain" description="Helicase C-terminal" evidence="8">
    <location>
        <begin position="229"/>
        <end position="376"/>
    </location>
</feature>
<dbReference type="OrthoDB" id="9805696at2"/>
<dbReference type="InterPro" id="IPR044742">
    <property type="entry name" value="DEAD/DEAH_RhlB"/>
</dbReference>
<dbReference type="Proteomes" id="UP000005868">
    <property type="component" value="Chromosome"/>
</dbReference>
<dbReference type="SMART" id="SM00487">
    <property type="entry name" value="DEXDc"/>
    <property type="match status" value="1"/>
</dbReference>
<keyword evidence="10" id="KW-1185">Reference proteome</keyword>
<evidence type="ECO:0000256" key="3">
    <source>
        <dbReference type="ARBA" id="ARBA00022806"/>
    </source>
</evidence>
<evidence type="ECO:0000256" key="6">
    <source>
        <dbReference type="SAM" id="MobiDB-lite"/>
    </source>
</evidence>
<evidence type="ECO:0000256" key="4">
    <source>
        <dbReference type="ARBA" id="ARBA00022840"/>
    </source>
</evidence>
<protein>
    <submittedName>
        <fullName evidence="9">DEAD/DEAH box helicase domain protein</fullName>
    </submittedName>
</protein>
<dbReference type="InterPro" id="IPR027417">
    <property type="entry name" value="P-loop_NTPase"/>
</dbReference>
<dbReference type="AlphaFoldDB" id="G7V797"/>
<keyword evidence="1" id="KW-0547">Nucleotide-binding</keyword>
<dbReference type="InterPro" id="IPR014001">
    <property type="entry name" value="Helicase_ATP-bd"/>
</dbReference>
<dbReference type="KEGG" id="tli:Tlie_1489"/>
<sequence>MINAKTQYFDVLREELRAAMKEKGFVAFTPVQEQVMAMDDHDRDMIVRSKTGSGKTLAFLLPLLNEGTWSNGTPKVLILSPTRELAQQTAKEARWVGRRLDLALAVLVGGMDMATQIRDLKCGASMVIGTPGRVLDHLRRGKLDLSGLETIVLDEGDQMLDMGFREELESIMDSAPQVERIWLFSATMPEEIKALARKYLKDPQILSVGEEGRHSDISHKVYRVPRDKRIEGLINTLLWENPSKALVFCRTKAETADIAARLSKEGFNTRCLHGDMSQRDRNLTLKLFREGLVNLLVATNVAARGLDIPYIEKVFQLGLPDDLETFTHRSGRTGRAGEKGENVVILNLKEAERFKVMLQRTKVKAEWLDVPDKSEILVMSRYRKQLDLMEEGHSPTEDFLEWAEELLKETDPTLLVAKLLMEVAKDTPCGYELRNELNTERNNLKKVRKGASFDGKSSNAHWNKSKATAKMVKIGLNPSVDWNVGKILGCLCNALGVRSSEVAGIKIRGQSVHVELSPLAIKNLRKRELDLARWGFSKINPVEDSHTAKAPKKRGSGRTVKSSRTGSKKKTF</sequence>
<evidence type="ECO:0000256" key="2">
    <source>
        <dbReference type="ARBA" id="ARBA00022801"/>
    </source>
</evidence>
<evidence type="ECO:0000259" key="8">
    <source>
        <dbReference type="PROSITE" id="PS51194"/>
    </source>
</evidence>
<dbReference type="STRING" id="580340.Tlie_1489"/>
<comment type="similarity">
    <text evidence="5">Belongs to the DEAD box helicase family.</text>
</comment>
<dbReference type="SUPFAM" id="SSF52540">
    <property type="entry name" value="P-loop containing nucleoside triphosphate hydrolases"/>
    <property type="match status" value="1"/>
</dbReference>
<dbReference type="CDD" id="cd00268">
    <property type="entry name" value="DEADc"/>
    <property type="match status" value="1"/>
</dbReference>
<evidence type="ECO:0000313" key="10">
    <source>
        <dbReference type="Proteomes" id="UP000005868"/>
    </source>
</evidence>
<keyword evidence="4" id="KW-0067">ATP-binding</keyword>
<dbReference type="Pfam" id="PF00271">
    <property type="entry name" value="Helicase_C"/>
    <property type="match status" value="1"/>
</dbReference>
<dbReference type="GO" id="GO:0005829">
    <property type="term" value="C:cytosol"/>
    <property type="evidence" value="ECO:0007669"/>
    <property type="project" value="TreeGrafter"/>
</dbReference>
<dbReference type="Gene3D" id="3.40.50.300">
    <property type="entry name" value="P-loop containing nucleotide triphosphate hydrolases"/>
    <property type="match status" value="2"/>
</dbReference>
<dbReference type="GO" id="GO:0005524">
    <property type="term" value="F:ATP binding"/>
    <property type="evidence" value="ECO:0007669"/>
    <property type="project" value="UniProtKB-KW"/>
</dbReference>
<dbReference type="PROSITE" id="PS51192">
    <property type="entry name" value="HELICASE_ATP_BIND_1"/>
    <property type="match status" value="1"/>
</dbReference>
<dbReference type="Pfam" id="PF00270">
    <property type="entry name" value="DEAD"/>
    <property type="match status" value="1"/>
</dbReference>
<feature type="domain" description="Helicase ATP-binding" evidence="7">
    <location>
        <begin position="36"/>
        <end position="206"/>
    </location>
</feature>
<dbReference type="CDD" id="cd18787">
    <property type="entry name" value="SF2_C_DEAD"/>
    <property type="match status" value="1"/>
</dbReference>
<dbReference type="EMBL" id="CP003096">
    <property type="protein sequence ID" value="AER67213.1"/>
    <property type="molecule type" value="Genomic_DNA"/>
</dbReference>
<evidence type="ECO:0000256" key="1">
    <source>
        <dbReference type="ARBA" id="ARBA00022741"/>
    </source>
</evidence>
<organism evidence="9 10">
    <name type="scientific">Thermovirga lienii (strain ATCC BAA-1197 / DSM 17291 / Cas60314)</name>
    <dbReference type="NCBI Taxonomy" id="580340"/>
    <lineage>
        <taxon>Bacteria</taxon>
        <taxon>Thermotogati</taxon>
        <taxon>Synergistota</taxon>
        <taxon>Synergistia</taxon>
        <taxon>Synergistales</taxon>
        <taxon>Thermovirgaceae</taxon>
        <taxon>Thermovirga</taxon>
    </lineage>
</organism>
<dbReference type="GO" id="GO:0003676">
    <property type="term" value="F:nucleic acid binding"/>
    <property type="evidence" value="ECO:0007669"/>
    <property type="project" value="InterPro"/>
</dbReference>
<reference evidence="9 10" key="2">
    <citation type="journal article" date="2012" name="Stand. Genomic Sci.">
        <title>Genome sequence of the moderately thermophilic, amino-acid-degrading and sulfur-reducing bacterium Thermovirga lienii type strain (Cas60314(T)).</title>
        <authorList>
            <person name="Goker M."/>
            <person name="Saunders E."/>
            <person name="Lapidus A."/>
            <person name="Nolan M."/>
            <person name="Lucas S."/>
            <person name="Hammon N."/>
            <person name="Deshpande S."/>
            <person name="Cheng J.F."/>
            <person name="Han C."/>
            <person name="Tapia R."/>
            <person name="Goodwin L.A."/>
            <person name="Pitluck S."/>
            <person name="Liolios K."/>
            <person name="Mavromatis K."/>
            <person name="Pagani I."/>
            <person name="Ivanova N."/>
            <person name="Mikhailova N."/>
            <person name="Pati A."/>
            <person name="Chen A."/>
            <person name="Palaniappan K."/>
            <person name="Land M."/>
            <person name="Chang Y.J."/>
            <person name="Jeffries C.D."/>
            <person name="Brambilla E.M."/>
            <person name="Rohde M."/>
            <person name="Spring S."/>
            <person name="Detter J.C."/>
            <person name="Woyke T."/>
            <person name="Bristow J."/>
            <person name="Eisen J.A."/>
            <person name="Markowitz V."/>
            <person name="Hugenholtz P."/>
            <person name="Kyrpides N.C."/>
            <person name="Klenk H.P."/>
        </authorList>
    </citation>
    <scope>NUCLEOTIDE SEQUENCE [LARGE SCALE GENOMIC DNA]</scope>
    <source>
        <strain evidence="10">ATCC BAA-1197 / DSM 17291 / Cas60314</strain>
    </source>
</reference>